<evidence type="ECO:0000256" key="10">
    <source>
        <dbReference type="SAM" id="MobiDB-lite"/>
    </source>
</evidence>
<accession>A0A6M4H1B2</accession>
<keyword evidence="5 7" id="KW-0378">Hydrolase</keyword>
<evidence type="ECO:0000256" key="1">
    <source>
        <dbReference type="ARBA" id="ARBA00004496"/>
    </source>
</evidence>
<evidence type="ECO:0000256" key="6">
    <source>
        <dbReference type="ARBA" id="ARBA00022825"/>
    </source>
</evidence>
<keyword evidence="3 7" id="KW-0963">Cytoplasm</keyword>
<dbReference type="Pfam" id="PF03572">
    <property type="entry name" value="Peptidase_S41"/>
    <property type="match status" value="1"/>
</dbReference>
<feature type="chain" id="PRO_5027102742" description="Tricorn protease homolog" evidence="11">
    <location>
        <begin position="19"/>
        <end position="1128"/>
    </location>
</feature>
<dbReference type="Proteomes" id="UP000501534">
    <property type="component" value="Chromosome"/>
</dbReference>
<evidence type="ECO:0000259" key="12">
    <source>
        <dbReference type="SMART" id="SM00245"/>
    </source>
</evidence>
<feature type="region of interest" description="Disordered" evidence="10">
    <location>
        <begin position="541"/>
        <end position="614"/>
    </location>
</feature>
<dbReference type="SUPFAM" id="SSF52096">
    <property type="entry name" value="ClpP/crotonase"/>
    <property type="match status" value="1"/>
</dbReference>
<evidence type="ECO:0000313" key="14">
    <source>
        <dbReference type="Proteomes" id="UP000501534"/>
    </source>
</evidence>
<dbReference type="InterPro" id="IPR012393">
    <property type="entry name" value="Tricorn_protease"/>
</dbReference>
<comment type="similarity">
    <text evidence="2 7">Belongs to the peptidase S41B family.</text>
</comment>
<dbReference type="PIRSF" id="PIRSF036421">
    <property type="entry name" value="Tricorn_protease"/>
    <property type="match status" value="1"/>
</dbReference>
<dbReference type="InterPro" id="IPR028204">
    <property type="entry name" value="Tricorn_C1"/>
</dbReference>
<comment type="function">
    <text evidence="7">Degrades oligopeptides.</text>
</comment>
<keyword evidence="11" id="KW-0732">Signal</keyword>
<dbReference type="Pfam" id="PF26549">
    <property type="entry name" value="Tricorn_N"/>
    <property type="match status" value="1"/>
</dbReference>
<dbReference type="InterPro" id="IPR036034">
    <property type="entry name" value="PDZ_sf"/>
</dbReference>
<dbReference type="GO" id="GO:0008236">
    <property type="term" value="F:serine-type peptidase activity"/>
    <property type="evidence" value="ECO:0007669"/>
    <property type="project" value="UniProtKB-UniRule"/>
</dbReference>
<feature type="active site" description="Nucleophile" evidence="8">
    <location>
        <position position="1022"/>
    </location>
</feature>
<keyword evidence="4 7" id="KW-0645">Protease</keyword>
<evidence type="ECO:0000256" key="5">
    <source>
        <dbReference type="ARBA" id="ARBA00022801"/>
    </source>
</evidence>
<dbReference type="Gene3D" id="2.130.10.10">
    <property type="entry name" value="YVTN repeat-like/Quinoprotein amine dehydrogenase"/>
    <property type="match status" value="1"/>
</dbReference>
<dbReference type="InterPro" id="IPR029414">
    <property type="entry name" value="Tricorn_PDZ"/>
</dbReference>
<dbReference type="AlphaFoldDB" id="A0A6M4H1B2"/>
<dbReference type="Pfam" id="PF14684">
    <property type="entry name" value="Tricorn_C1"/>
    <property type="match status" value="1"/>
</dbReference>
<dbReference type="Gene3D" id="3.90.226.10">
    <property type="entry name" value="2-enoyl-CoA Hydratase, Chain A, domain 1"/>
    <property type="match status" value="1"/>
</dbReference>
<gene>
    <name evidence="13" type="primary">tri1_2</name>
    <name evidence="13" type="ORF">DSM104443_04022</name>
</gene>
<feature type="compositionally biased region" description="Basic and acidic residues" evidence="10">
    <location>
        <begin position="558"/>
        <end position="569"/>
    </location>
</feature>
<feature type="active site" description="Charge relay system" evidence="8">
    <location>
        <position position="798"/>
    </location>
</feature>
<dbReference type="RefSeq" id="WP_171095563.1">
    <property type="nucleotide sequence ID" value="NZ_CP053069.1"/>
</dbReference>
<proteinExistence type="inferred from homology"/>
<organism evidence="13 14">
    <name type="scientific">Usitatibacter rugosus</name>
    <dbReference type="NCBI Taxonomy" id="2732067"/>
    <lineage>
        <taxon>Bacteria</taxon>
        <taxon>Pseudomonadati</taxon>
        <taxon>Pseudomonadota</taxon>
        <taxon>Betaproteobacteria</taxon>
        <taxon>Nitrosomonadales</taxon>
        <taxon>Usitatibacteraceae</taxon>
        <taxon>Usitatibacter</taxon>
    </lineage>
</organism>
<evidence type="ECO:0000256" key="11">
    <source>
        <dbReference type="SAM" id="SignalP"/>
    </source>
</evidence>
<dbReference type="SMART" id="SM00245">
    <property type="entry name" value="TSPc"/>
    <property type="match status" value="1"/>
</dbReference>
<protein>
    <recommendedName>
        <fullName evidence="7">Tricorn protease homolog</fullName>
        <ecNumber evidence="7">3.4.21.-</ecNumber>
    </recommendedName>
</protein>
<dbReference type="InterPro" id="IPR029045">
    <property type="entry name" value="ClpP/crotonase-like_dom_sf"/>
</dbReference>
<dbReference type="GO" id="GO:0005737">
    <property type="term" value="C:cytoplasm"/>
    <property type="evidence" value="ECO:0007669"/>
    <property type="project" value="UniProtKB-SubCell"/>
</dbReference>
<dbReference type="GO" id="GO:0006508">
    <property type="term" value="P:proteolysis"/>
    <property type="evidence" value="ECO:0007669"/>
    <property type="project" value="UniProtKB-UniRule"/>
</dbReference>
<feature type="compositionally biased region" description="Pro residues" evidence="10">
    <location>
        <begin position="579"/>
        <end position="591"/>
    </location>
</feature>
<evidence type="ECO:0000256" key="9">
    <source>
        <dbReference type="PIRSR" id="PIRSR036421-3"/>
    </source>
</evidence>
<evidence type="ECO:0000256" key="2">
    <source>
        <dbReference type="ARBA" id="ARBA00008524"/>
    </source>
</evidence>
<evidence type="ECO:0000256" key="7">
    <source>
        <dbReference type="PIRNR" id="PIRNR036421"/>
    </source>
</evidence>
<sequence>MRTLAVVLAVLAATPSLAAYFRQPAINGDTVVFVAEGDLWRTTLAGGDAQRLTSHPGTESTPAISPDGRWVAFSASYEGPTEAYVMPIGGGLPKRLTWYGDRADVVGWNGNGEVLVTTRYLHGLRKLRLAAVSIDKATVRPIALEEGGAATTLADGTLVFTQGDRKGDNVRNYRGGATTTLWKFREGAEATALTRPDANSSNPQAWRDRIVFLSDRNGGVMNLWSMNASGGDLRQHTRHTDFEVRAYSVSGDRAVYQQGADLHVLELAAGGDRLLAPRLLSDFDQQRERWVRPMERFATVALSSNGDRIAIVARGAVATAGIGALRRVDIDLPPGARARSAEIMPDGKSVLVIADASGETELWLFPADGSGPGKQLTKNADGTRLDATPSPDGKWIAHHDRRQRLWLLEVSSGRDRLVDERKDQSGQSFANLAWAPDSSAFAAERAIGRAGITQVVIYRTSDLKAFPVASTRYPSTRPSFSPDGKWFWFIGNRNFEALASGPWGDRNMGPYFDKRSRVYAIALQPGNRFPFQPRDELEALKPEPEKADPTKPAPVRVEPPKTEPSKAEPAKGLAEGQDPAPPTPGPVPPATPGAAPAKGSPGEPPRPVTPPKVPAIAWDGLEKRVYEVPLPAGNYTGLASDGKRLWYLEADTTPEAKATLKSVPIDNTGASPEVWSADVRQFVISTDAKKLFVRKWAAGGQAGDMYIVDPTPRPPTELPKFQVRLADWQFSVLPREEWNGMFADAWRMHRDWFYDSKLKGVDWKAMRAKYGALLPRVTDREELADLLSQMMAELSLLHSQSRGGDLRRGTDAINPASLGATYEKAADGTVRIAKLYRADPDLLNDLPPLSRTEVSAKEGDILVAIDGRPVREVSDVHAMLRDRAGKQVLVELRTPGSAPRKTIATPVPFARESEMKRRDYEWRVRDKVEAESKGRFGYLYLRAMGPNDLASFAREYYPSIDREGLIIDVRGNGGGNIDSILIEKLMRRVWAWWRTPSGGTFSNMQAAFRGHVVVLIDEGTYSDGETFAEGIKRLGIGTVIGKRTAGAGVWLTDSNGLIDGGGVRAAEFGQFTPDGAWIIEGTGVTPDIEVDNPPNATYRGEDAQLAAAIRVLEQKLKEKPYPAPVIPR</sequence>
<dbReference type="PANTHER" id="PTHR43253">
    <property type="entry name" value="TRICORN PROTEASE HOMOLOG 2-RELATED"/>
    <property type="match status" value="1"/>
</dbReference>
<dbReference type="InterPro" id="IPR005151">
    <property type="entry name" value="Tail-specific_protease"/>
</dbReference>
<feature type="site" description="Transition state stabilizer; via amide nitrogen" evidence="9">
    <location>
        <position position="1023"/>
    </location>
</feature>
<dbReference type="EMBL" id="CP053069">
    <property type="protein sequence ID" value="QJR12928.1"/>
    <property type="molecule type" value="Genomic_DNA"/>
</dbReference>
<evidence type="ECO:0000313" key="13">
    <source>
        <dbReference type="EMBL" id="QJR12928.1"/>
    </source>
</evidence>
<name>A0A6M4H1B2_9PROT</name>
<comment type="subcellular location">
    <subcellularLocation>
        <location evidence="1 7">Cytoplasm</location>
    </subcellularLocation>
</comment>
<dbReference type="Gene3D" id="2.120.10.60">
    <property type="entry name" value="Tricorn protease N-terminal domain"/>
    <property type="match status" value="1"/>
</dbReference>
<feature type="compositionally biased region" description="Pro residues" evidence="10">
    <location>
        <begin position="602"/>
        <end position="613"/>
    </location>
</feature>
<dbReference type="SUPFAM" id="SSF69304">
    <property type="entry name" value="Tricorn protease N-terminal domain"/>
    <property type="match status" value="2"/>
</dbReference>
<dbReference type="CDD" id="cd07562">
    <property type="entry name" value="Peptidase_S41_TRI"/>
    <property type="match status" value="1"/>
</dbReference>
<evidence type="ECO:0000256" key="8">
    <source>
        <dbReference type="PIRSR" id="PIRSR036421-1"/>
    </source>
</evidence>
<dbReference type="Gene3D" id="2.30.42.10">
    <property type="match status" value="1"/>
</dbReference>
<feature type="signal peptide" evidence="11">
    <location>
        <begin position="1"/>
        <end position="18"/>
    </location>
</feature>
<dbReference type="Pfam" id="PF14685">
    <property type="entry name" value="PDZ_Tricorn"/>
    <property type="match status" value="1"/>
</dbReference>
<dbReference type="EC" id="3.4.21.-" evidence="7"/>
<evidence type="ECO:0000256" key="3">
    <source>
        <dbReference type="ARBA" id="ARBA00022490"/>
    </source>
</evidence>
<evidence type="ECO:0000256" key="4">
    <source>
        <dbReference type="ARBA" id="ARBA00022670"/>
    </source>
</evidence>
<dbReference type="SUPFAM" id="SSF50156">
    <property type="entry name" value="PDZ domain-like"/>
    <property type="match status" value="1"/>
</dbReference>
<feature type="compositionally biased region" description="Low complexity" evidence="10">
    <location>
        <begin position="592"/>
        <end position="601"/>
    </location>
</feature>
<dbReference type="KEGG" id="uru:DSM104443_04022"/>
<reference evidence="13 14" key="1">
    <citation type="submission" date="2020-04" db="EMBL/GenBank/DDBJ databases">
        <title>Usitatibacter rugosus gen. nov., sp. nov. and Usitatibacter palustris sp. nov., novel members of Usitatibacteraceae fam. nov. within the order Nitrosomonadales isolated from soil.</title>
        <authorList>
            <person name="Huber K.J."/>
            <person name="Neumann-Schaal M."/>
            <person name="Geppert A."/>
            <person name="Luckner M."/>
            <person name="Wanner G."/>
            <person name="Overmann J."/>
        </authorList>
    </citation>
    <scope>NUCLEOTIDE SEQUENCE [LARGE SCALE GENOMIC DNA]</scope>
    <source>
        <strain evidence="13 14">0125_3</strain>
    </source>
</reference>
<feature type="active site" description="Charge relay system" evidence="8">
    <location>
        <position position="1080"/>
    </location>
</feature>
<dbReference type="InterPro" id="IPR015943">
    <property type="entry name" value="WD40/YVTN_repeat-like_dom_sf"/>
</dbReference>
<dbReference type="Gene3D" id="3.30.750.44">
    <property type="match status" value="1"/>
</dbReference>
<dbReference type="PANTHER" id="PTHR43253:SF1">
    <property type="entry name" value="TRICORN PROTEASE HOMOLOG 2-RELATED"/>
    <property type="match status" value="1"/>
</dbReference>
<feature type="domain" description="Tail specific protease" evidence="12">
    <location>
        <begin position="908"/>
        <end position="1091"/>
    </location>
</feature>
<keyword evidence="6 7" id="KW-0720">Serine protease</keyword>
<dbReference type="Pfam" id="PF26550">
    <property type="entry name" value="Tricorn_2nd"/>
    <property type="match status" value="1"/>
</dbReference>
<keyword evidence="14" id="KW-1185">Reference proteome</keyword>